<name>A0A3P6TG49_DIBLA</name>
<gene>
    <name evidence="1" type="ORF">DILT_LOCUS3329</name>
</gene>
<dbReference type="GO" id="GO:0060271">
    <property type="term" value="P:cilium assembly"/>
    <property type="evidence" value="ECO:0007669"/>
    <property type="project" value="TreeGrafter"/>
</dbReference>
<dbReference type="PANTHER" id="PTHR24274">
    <property type="entry name" value="CILIA- AND FLAGELLA-ASSOCIATED PROTEIN 161"/>
    <property type="match status" value="1"/>
</dbReference>
<dbReference type="EMBL" id="UYRU01043491">
    <property type="protein sequence ID" value="VDK82309.1"/>
    <property type="molecule type" value="Genomic_DNA"/>
</dbReference>
<dbReference type="Proteomes" id="UP000281553">
    <property type="component" value="Unassembled WGS sequence"/>
</dbReference>
<accession>A0A3P6TG49</accession>
<keyword evidence="2" id="KW-1185">Reference proteome</keyword>
<evidence type="ECO:0000313" key="2">
    <source>
        <dbReference type="Proteomes" id="UP000281553"/>
    </source>
</evidence>
<evidence type="ECO:0000313" key="1">
    <source>
        <dbReference type="EMBL" id="VDK82309.1"/>
    </source>
</evidence>
<sequence length="221" mass="24874">MCIHSFVPPVKRDLRTRPAAVLVSSRVSTLKVVLLARSIPTTESTDEFVRWNDKIGLVCPSPMKHLVEGNFSLPRPRILVCVDLDSSLIYGKMKFIESTKIVGSTDLKPMARTVFQIVSPTDCPSECKVTYGTPVQFKLASDAVSDEPMYMASDFINTAGGSNRLSGHRQVFLSANRCAYNTHWKLEHMYPQLRMEMEGTPIYVSILITFPFKFYNCPKKS</sequence>
<protein>
    <submittedName>
        <fullName evidence="1">Uncharacterized protein</fullName>
    </submittedName>
</protein>
<proteinExistence type="predicted"/>
<organism evidence="1 2">
    <name type="scientific">Dibothriocephalus latus</name>
    <name type="common">Fish tapeworm</name>
    <name type="synonym">Diphyllobothrium latum</name>
    <dbReference type="NCBI Taxonomy" id="60516"/>
    <lineage>
        <taxon>Eukaryota</taxon>
        <taxon>Metazoa</taxon>
        <taxon>Spiralia</taxon>
        <taxon>Lophotrochozoa</taxon>
        <taxon>Platyhelminthes</taxon>
        <taxon>Cestoda</taxon>
        <taxon>Eucestoda</taxon>
        <taxon>Diphyllobothriidea</taxon>
        <taxon>Diphyllobothriidae</taxon>
        <taxon>Dibothriocephalus</taxon>
    </lineage>
</organism>
<dbReference type="AlphaFoldDB" id="A0A3P6TG49"/>
<dbReference type="InterPro" id="IPR055325">
    <property type="entry name" value="CF161"/>
</dbReference>
<reference evidence="1 2" key="1">
    <citation type="submission" date="2018-11" db="EMBL/GenBank/DDBJ databases">
        <authorList>
            <consortium name="Pathogen Informatics"/>
        </authorList>
    </citation>
    <scope>NUCLEOTIDE SEQUENCE [LARGE SCALE GENOMIC DNA]</scope>
</reference>
<dbReference type="GO" id="GO:0031514">
    <property type="term" value="C:motile cilium"/>
    <property type="evidence" value="ECO:0007669"/>
    <property type="project" value="TreeGrafter"/>
</dbReference>
<dbReference type="PANTHER" id="PTHR24274:SF1">
    <property type="entry name" value="CILIA- AND FLAGELLA-ASSOCIATED PROTEIN 161"/>
    <property type="match status" value="1"/>
</dbReference>
<dbReference type="OrthoDB" id="2126411at2759"/>